<evidence type="ECO:0000256" key="1">
    <source>
        <dbReference type="ARBA" id="ARBA00022490"/>
    </source>
</evidence>
<organism evidence="3 4">
    <name type="scientific">Candidatus Vogelbacteria bacterium CG10_big_fil_rev_8_21_14_0_10_51_16</name>
    <dbReference type="NCBI Taxonomy" id="1975045"/>
    <lineage>
        <taxon>Bacteria</taxon>
        <taxon>Candidatus Vogeliibacteriota</taxon>
    </lineage>
</organism>
<dbReference type="Proteomes" id="UP000228767">
    <property type="component" value="Unassembled WGS sequence"/>
</dbReference>
<dbReference type="HAMAP" id="MF_00973">
    <property type="entry name" value="Gluconeogen_factor"/>
    <property type="match status" value="1"/>
</dbReference>
<dbReference type="PANTHER" id="PTHR30135:SF3">
    <property type="entry name" value="GLUCONEOGENESIS FACTOR-RELATED"/>
    <property type="match status" value="1"/>
</dbReference>
<dbReference type="InterPro" id="IPR010119">
    <property type="entry name" value="Gluconeogen_factor"/>
</dbReference>
<dbReference type="GO" id="GO:0005737">
    <property type="term" value="C:cytoplasm"/>
    <property type="evidence" value="ECO:0007669"/>
    <property type="project" value="UniProtKB-SubCell"/>
</dbReference>
<comment type="subcellular location">
    <subcellularLocation>
        <location evidence="2">Cytoplasm</location>
    </subcellularLocation>
</comment>
<proteinExistence type="inferred from homology"/>
<comment type="function">
    <text evidence="2">Required for morphogenesis under gluconeogenic growth conditions.</text>
</comment>
<comment type="similarity">
    <text evidence="2">Belongs to the gluconeogenesis factor family.</text>
</comment>
<name>A0A2H0RF00_9BACT</name>
<evidence type="ECO:0000313" key="4">
    <source>
        <dbReference type="Proteomes" id="UP000228767"/>
    </source>
</evidence>
<dbReference type="SUPFAM" id="SSF142338">
    <property type="entry name" value="CofD-like"/>
    <property type="match status" value="1"/>
</dbReference>
<comment type="caution">
    <text evidence="3">The sequence shown here is derived from an EMBL/GenBank/DDBJ whole genome shotgun (WGS) entry which is preliminary data.</text>
</comment>
<evidence type="ECO:0000313" key="3">
    <source>
        <dbReference type="EMBL" id="PIR45083.1"/>
    </source>
</evidence>
<dbReference type="Pfam" id="PF01933">
    <property type="entry name" value="CofD"/>
    <property type="match status" value="1"/>
</dbReference>
<keyword evidence="1 2" id="KW-0963">Cytoplasm</keyword>
<dbReference type="GO" id="GO:0008360">
    <property type="term" value="P:regulation of cell shape"/>
    <property type="evidence" value="ECO:0007669"/>
    <property type="project" value="UniProtKB-UniRule"/>
</dbReference>
<accession>A0A2H0RF00</accession>
<protein>
    <recommendedName>
        <fullName evidence="2">Putative gluconeogenesis factor</fullName>
    </recommendedName>
</protein>
<dbReference type="PANTHER" id="PTHR30135">
    <property type="entry name" value="UNCHARACTERIZED PROTEIN YVCK-RELATED"/>
    <property type="match status" value="1"/>
</dbReference>
<dbReference type="NCBIfam" id="TIGR01826">
    <property type="entry name" value="CofD_related"/>
    <property type="match status" value="1"/>
</dbReference>
<dbReference type="InterPro" id="IPR002882">
    <property type="entry name" value="CofD"/>
</dbReference>
<dbReference type="InterPro" id="IPR038136">
    <property type="entry name" value="CofD-like_dom_sf"/>
</dbReference>
<sequence length="335" mass="36640">MGKDKKKTVRVVTIGGGTGQFVLLSGLKHYKNLDITAIVSMADDGGSTGELRDEYGVLPPGDLRQCLVALAEEDGLLREAMTYRFECGSFAGHNFGNLLLSVFEKISPNYNEMLDGLAAVLRLRGRVVPVTTSKVRLRFELGDGATLRGQYKLALSPVARHGGVHRIRLEPRARLNPLAAEAVRHADLIVVGPGGLYDSLLPNFAVSGFTEVFRAGGAKKIAVAPLMNRRGQTDDMTVYGFMAELERFIGAGSLDAVVVNAAQPRAELLRKYESEGEPVMIGVRPKEANYRLMRANLLGDTITKPKRGDFLRRTLIRHDPAKLARAVLRASFLRK</sequence>
<dbReference type="GO" id="GO:0043743">
    <property type="term" value="F:LPPG:FO 2-phospho-L-lactate transferase activity"/>
    <property type="evidence" value="ECO:0007669"/>
    <property type="project" value="InterPro"/>
</dbReference>
<evidence type="ECO:0000256" key="2">
    <source>
        <dbReference type="HAMAP-Rule" id="MF_00973"/>
    </source>
</evidence>
<dbReference type="EMBL" id="PCYI01000006">
    <property type="protein sequence ID" value="PIR45083.1"/>
    <property type="molecule type" value="Genomic_DNA"/>
</dbReference>
<reference evidence="3 4" key="1">
    <citation type="submission" date="2017-09" db="EMBL/GenBank/DDBJ databases">
        <title>Depth-based differentiation of microbial function through sediment-hosted aquifers and enrichment of novel symbionts in the deep terrestrial subsurface.</title>
        <authorList>
            <person name="Probst A.J."/>
            <person name="Ladd B."/>
            <person name="Jarett J.K."/>
            <person name="Geller-Mcgrath D.E."/>
            <person name="Sieber C.M."/>
            <person name="Emerson J.B."/>
            <person name="Anantharaman K."/>
            <person name="Thomas B.C."/>
            <person name="Malmstrom R."/>
            <person name="Stieglmeier M."/>
            <person name="Klingl A."/>
            <person name="Woyke T."/>
            <person name="Ryan C.M."/>
            <person name="Banfield J.F."/>
        </authorList>
    </citation>
    <scope>NUCLEOTIDE SEQUENCE [LARGE SCALE GENOMIC DNA]</scope>
    <source>
        <strain evidence="3">CG10_big_fil_rev_8_21_14_0_10_51_16</strain>
    </source>
</reference>
<dbReference type="Gene3D" id="3.40.50.10680">
    <property type="entry name" value="CofD-like domains"/>
    <property type="match status" value="1"/>
</dbReference>
<gene>
    <name evidence="3" type="ORF">COV10_00975</name>
</gene>
<dbReference type="CDD" id="cd07187">
    <property type="entry name" value="YvcK_like"/>
    <property type="match status" value="1"/>
</dbReference>
<dbReference type="AlphaFoldDB" id="A0A2H0RF00"/>